<dbReference type="PANTHER" id="PTHR41813">
    <property type="entry name" value="REGULATOR PAB1642, PUTATIVE (AFU_ORTHOLOGUE AFUA_3G11955)-RELATED"/>
    <property type="match status" value="1"/>
</dbReference>
<dbReference type="SUPFAM" id="SSF48613">
    <property type="entry name" value="Heme oxygenase-like"/>
    <property type="match status" value="1"/>
</dbReference>
<dbReference type="EMBL" id="ML732235">
    <property type="protein sequence ID" value="KAB8073008.1"/>
    <property type="molecule type" value="Genomic_DNA"/>
</dbReference>
<sequence length="249" mass="27593">MSPKLTTHLATLTPTPLKTATTHPFLTLAGKGLLPKQTLSSWLSQDRLYAQSYIRFIGSLLSKIHLPTTPKQTTTTSQKTVTILIDALVNIQRELSFFEDVAGEYGLELTVAAEGEGTFGPNPITHGYIDMFASAGNAAASVLEGLVVLWATEMCYLRAWRFARSVMEGGGEGEKGGLDGGALRERFIPNWTSGEFEEFVDGIGEVVDAWVGEMEDGKGKEEVVGRCERWWRQVIWLEERFWPDVNHLL</sequence>
<reference evidence="2 3" key="1">
    <citation type="submission" date="2019-04" db="EMBL/GenBank/DDBJ databases">
        <title>Friends and foes A comparative genomics study of 23 Aspergillus species from section Flavi.</title>
        <authorList>
            <consortium name="DOE Joint Genome Institute"/>
            <person name="Kjaerbolling I."/>
            <person name="Vesth T."/>
            <person name="Frisvad J.C."/>
            <person name="Nybo J.L."/>
            <person name="Theobald S."/>
            <person name="Kildgaard S."/>
            <person name="Isbrandt T."/>
            <person name="Kuo A."/>
            <person name="Sato A."/>
            <person name="Lyhne E.K."/>
            <person name="Kogle M.E."/>
            <person name="Wiebenga A."/>
            <person name="Kun R.S."/>
            <person name="Lubbers R.J."/>
            <person name="Makela M.R."/>
            <person name="Barry K."/>
            <person name="Chovatia M."/>
            <person name="Clum A."/>
            <person name="Daum C."/>
            <person name="Haridas S."/>
            <person name="He G."/>
            <person name="LaButti K."/>
            <person name="Lipzen A."/>
            <person name="Mondo S."/>
            <person name="Riley R."/>
            <person name="Salamov A."/>
            <person name="Simmons B.A."/>
            <person name="Magnuson J.K."/>
            <person name="Henrissat B."/>
            <person name="Mortensen U.H."/>
            <person name="Larsen T.O."/>
            <person name="Devries R.P."/>
            <person name="Grigoriev I.V."/>
            <person name="Machida M."/>
            <person name="Baker S.E."/>
            <person name="Andersen M.R."/>
        </authorList>
    </citation>
    <scope>NUCLEOTIDE SEQUENCE [LARGE SCALE GENOMIC DNA]</scope>
    <source>
        <strain evidence="2 3">CBS 151.66</strain>
    </source>
</reference>
<evidence type="ECO:0000259" key="1">
    <source>
        <dbReference type="Pfam" id="PF03070"/>
    </source>
</evidence>
<dbReference type="InterPro" id="IPR016084">
    <property type="entry name" value="Haem_Oase-like_multi-hlx"/>
</dbReference>
<evidence type="ECO:0000313" key="3">
    <source>
        <dbReference type="Proteomes" id="UP000326565"/>
    </source>
</evidence>
<dbReference type="Gene3D" id="1.20.910.10">
    <property type="entry name" value="Heme oxygenase-like"/>
    <property type="match status" value="1"/>
</dbReference>
<dbReference type="AlphaFoldDB" id="A0A5N5WWS0"/>
<dbReference type="GO" id="GO:0006772">
    <property type="term" value="P:thiamine metabolic process"/>
    <property type="evidence" value="ECO:0007669"/>
    <property type="project" value="UniProtKB-ARBA"/>
</dbReference>
<name>A0A5N5WWS0_9EURO</name>
<dbReference type="CDD" id="cd19357">
    <property type="entry name" value="TenA_E_At3g16990-like"/>
    <property type="match status" value="1"/>
</dbReference>
<dbReference type="OrthoDB" id="37730at2759"/>
<dbReference type="PANTHER" id="PTHR41813:SF2">
    <property type="entry name" value="REGULATOR PAB1642, PUTATIVE (AFU_ORTHOLOGUE AFUA_3G11955)-RELATED"/>
    <property type="match status" value="1"/>
</dbReference>
<organism evidence="2 3">
    <name type="scientific">Aspergillus leporis</name>
    <dbReference type="NCBI Taxonomy" id="41062"/>
    <lineage>
        <taxon>Eukaryota</taxon>
        <taxon>Fungi</taxon>
        <taxon>Dikarya</taxon>
        <taxon>Ascomycota</taxon>
        <taxon>Pezizomycotina</taxon>
        <taxon>Eurotiomycetes</taxon>
        <taxon>Eurotiomycetidae</taxon>
        <taxon>Eurotiales</taxon>
        <taxon>Aspergillaceae</taxon>
        <taxon>Aspergillus</taxon>
        <taxon>Aspergillus subgen. Circumdati</taxon>
    </lineage>
</organism>
<evidence type="ECO:0000313" key="2">
    <source>
        <dbReference type="EMBL" id="KAB8073008.1"/>
    </source>
</evidence>
<gene>
    <name evidence="2" type="ORF">BDV29DRAFT_202023</name>
</gene>
<proteinExistence type="predicted"/>
<keyword evidence="3" id="KW-1185">Reference proteome</keyword>
<protein>
    <recommendedName>
        <fullName evidence="1">Thiaminase-2/PQQC domain-containing protein</fullName>
    </recommendedName>
</protein>
<dbReference type="InterPro" id="IPR053261">
    <property type="entry name" value="Polyketide-peptide_reg"/>
</dbReference>
<dbReference type="InterPro" id="IPR004305">
    <property type="entry name" value="Thiaminase-2/PQQC"/>
</dbReference>
<dbReference type="Pfam" id="PF03070">
    <property type="entry name" value="TENA_THI-4"/>
    <property type="match status" value="1"/>
</dbReference>
<dbReference type="Proteomes" id="UP000326565">
    <property type="component" value="Unassembled WGS sequence"/>
</dbReference>
<feature type="domain" description="Thiaminase-2/PQQC" evidence="1">
    <location>
        <begin position="20"/>
        <end position="222"/>
    </location>
</feature>
<accession>A0A5N5WWS0</accession>